<dbReference type="InterPro" id="IPR027417">
    <property type="entry name" value="P-loop_NTPase"/>
</dbReference>
<dbReference type="Proteomes" id="UP000001744">
    <property type="component" value="Unassembled WGS sequence"/>
</dbReference>
<evidence type="ECO:0000313" key="2">
    <source>
        <dbReference type="EMBL" id="EEB07583.1"/>
    </source>
</evidence>
<proteinExistence type="predicted"/>
<dbReference type="InterPro" id="IPR023214">
    <property type="entry name" value="HAD_sf"/>
</dbReference>
<evidence type="ECO:0000256" key="1">
    <source>
        <dbReference type="SAM" id="MobiDB-lite"/>
    </source>
</evidence>
<dbReference type="CDD" id="cd01625">
    <property type="entry name" value="HAD_PNP"/>
    <property type="match status" value="1"/>
</dbReference>
<dbReference type="GO" id="GO:0006284">
    <property type="term" value="P:base-excision repair"/>
    <property type="evidence" value="ECO:0007669"/>
    <property type="project" value="EnsemblFungi"/>
</dbReference>
<dbReference type="InterPro" id="IPR006549">
    <property type="entry name" value="HAD-SF_hydro_IIIA"/>
</dbReference>
<reference evidence="2 4" key="1">
    <citation type="journal article" date="2011" name="Science">
        <title>Comparative functional genomics of the fission yeasts.</title>
        <authorList>
            <person name="Rhind N."/>
            <person name="Chen Z."/>
            <person name="Yassour M."/>
            <person name="Thompson D.A."/>
            <person name="Haas B.J."/>
            <person name="Habib N."/>
            <person name="Wapinski I."/>
            <person name="Roy S."/>
            <person name="Lin M.F."/>
            <person name="Heiman D.I."/>
            <person name="Young S.K."/>
            <person name="Furuya K."/>
            <person name="Guo Y."/>
            <person name="Pidoux A."/>
            <person name="Chen H.M."/>
            <person name="Robbertse B."/>
            <person name="Goldberg J.M."/>
            <person name="Aoki K."/>
            <person name="Bayne E.H."/>
            <person name="Berlin A.M."/>
            <person name="Desjardins C.A."/>
            <person name="Dobbs E."/>
            <person name="Dukaj L."/>
            <person name="Fan L."/>
            <person name="FitzGerald M.G."/>
            <person name="French C."/>
            <person name="Gujja S."/>
            <person name="Hansen K."/>
            <person name="Keifenheim D."/>
            <person name="Levin J.Z."/>
            <person name="Mosher R.A."/>
            <person name="Mueller C.A."/>
            <person name="Pfiffner J."/>
            <person name="Priest M."/>
            <person name="Russ C."/>
            <person name="Smialowska A."/>
            <person name="Swoboda P."/>
            <person name="Sykes S.M."/>
            <person name="Vaughn M."/>
            <person name="Vengrova S."/>
            <person name="Yoder R."/>
            <person name="Zeng Q."/>
            <person name="Allshire R."/>
            <person name="Baulcombe D."/>
            <person name="Birren B.W."/>
            <person name="Brown W."/>
            <person name="Ekwall K."/>
            <person name="Kellis M."/>
            <person name="Leatherwood J."/>
            <person name="Levin H."/>
            <person name="Margalit H."/>
            <person name="Martienssen R."/>
            <person name="Nieduszynski C.A."/>
            <person name="Spatafora J.W."/>
            <person name="Friedman N."/>
            <person name="Dalgaard J.Z."/>
            <person name="Baumann P."/>
            <person name="Niki H."/>
            <person name="Regev A."/>
            <person name="Nusbaum C."/>
        </authorList>
    </citation>
    <scope>NUCLEOTIDE SEQUENCE [LARGE SCALE GENOMIC DNA]</scope>
    <source>
        <strain evidence="4">yFS275 / FY16936</strain>
    </source>
</reference>
<keyword evidence="4" id="KW-1185">Reference proteome</keyword>
<dbReference type="PANTHER" id="PTHR12083">
    <property type="entry name" value="BIFUNCTIONAL POLYNUCLEOTIDE PHOSPHATASE/KINASE"/>
    <property type="match status" value="1"/>
</dbReference>
<gene>
    <name evidence="3" type="primary">pnk1</name>
    <name evidence="2" type="ORF">SJAG_02680</name>
</gene>
<evidence type="ECO:0000313" key="4">
    <source>
        <dbReference type="Proteomes" id="UP000001744"/>
    </source>
</evidence>
<name>B6K0W2_SCHJY</name>
<dbReference type="SUPFAM" id="SSF56784">
    <property type="entry name" value="HAD-like"/>
    <property type="match status" value="1"/>
</dbReference>
<dbReference type="Pfam" id="PF08645">
    <property type="entry name" value="PNK3P"/>
    <property type="match status" value="1"/>
</dbReference>
<dbReference type="Gene3D" id="3.40.50.1000">
    <property type="entry name" value="HAD superfamily/HAD-like"/>
    <property type="match status" value="1"/>
</dbReference>
<dbReference type="OrthoDB" id="19045at2759"/>
<dbReference type="InterPro" id="IPR006551">
    <property type="entry name" value="Polynucleotide_phosphatase"/>
</dbReference>
<sequence>MGNSDKQTSENKRKRKPSTSGNEKNCPKEIVNDAAGVKKTRGQSTLSHFVKSSQSSPAITNKPLAWELYPSLYVGRSPCFSPTDRIIAFDLDGTLIRPKSGRTFPKDENDWVWLYGDIVPKRLREEHASGASIVIFTNQNGIPRRPATAPLFRRKIELLTQALDIPILVYAAIQKDKYRKPLTGMWEEMKNVWLSKIDKSQACYVGDAAGRSADHASTDWKFAENIGIQFYTPEQFFLHKETEPPNAGPFQPKDFLQTKCSNNKETDFQPLDKQEVVVFVGLPSCGKSTFFETQIASHSNYIVVNQDTLKTKARCLKFAREQLEQGHSIVVDATNPDEKTRKDWILLAKEKHLPIRCVLFTTPESVAKHNNVFRAIHERKTKLLPDVAFASYKSRYQEPTVKEGFQSITPVSFTCLPEKADKWVQWQL</sequence>
<organism evidence="2 4">
    <name type="scientific">Schizosaccharomyces japonicus (strain yFS275 / FY16936)</name>
    <name type="common">Fission yeast</name>
    <dbReference type="NCBI Taxonomy" id="402676"/>
    <lineage>
        <taxon>Eukaryota</taxon>
        <taxon>Fungi</taxon>
        <taxon>Dikarya</taxon>
        <taxon>Ascomycota</taxon>
        <taxon>Taphrinomycotina</taxon>
        <taxon>Schizosaccharomycetes</taxon>
        <taxon>Schizosaccharomycetales</taxon>
        <taxon>Schizosaccharomycetaceae</taxon>
        <taxon>Schizosaccharomyces</taxon>
    </lineage>
</organism>
<dbReference type="PANTHER" id="PTHR12083:SF9">
    <property type="entry name" value="BIFUNCTIONAL POLYNUCLEOTIDE PHOSPHATASE_KINASE"/>
    <property type="match status" value="1"/>
</dbReference>
<evidence type="ECO:0000313" key="3">
    <source>
        <dbReference type="JaponicusDB" id="SJAG_02680"/>
    </source>
</evidence>
<dbReference type="GeneID" id="7051059"/>
<protein>
    <submittedName>
        <fullName evidence="2">DNA kinase/phosphatase Pnk1</fullName>
    </submittedName>
</protein>
<dbReference type="GO" id="GO:0005634">
    <property type="term" value="C:nucleus"/>
    <property type="evidence" value="ECO:0007669"/>
    <property type="project" value="EnsemblFungi"/>
</dbReference>
<dbReference type="GO" id="GO:0000012">
    <property type="term" value="P:single strand break repair"/>
    <property type="evidence" value="ECO:0007669"/>
    <property type="project" value="EnsemblFungi"/>
</dbReference>
<dbReference type="STRING" id="402676.B6K0W2"/>
<keyword evidence="2" id="KW-0808">Transferase</keyword>
<dbReference type="OMA" id="AADWKWW"/>
<accession>B6K0W2</accession>
<dbReference type="SUPFAM" id="SSF52540">
    <property type="entry name" value="P-loop containing nucleoside triphosphate hydrolases"/>
    <property type="match status" value="1"/>
</dbReference>
<dbReference type="Gene3D" id="3.40.50.300">
    <property type="entry name" value="P-loop containing nucleotide triphosphate hydrolases"/>
    <property type="match status" value="1"/>
</dbReference>
<dbReference type="GO" id="GO:0006281">
    <property type="term" value="P:DNA repair"/>
    <property type="evidence" value="ECO:0000318"/>
    <property type="project" value="GO_Central"/>
</dbReference>
<dbReference type="HOGENOM" id="CLU_014938_3_1_1"/>
<dbReference type="eggNOG" id="KOG2134">
    <property type="taxonomic scope" value="Eukaryota"/>
</dbReference>
<dbReference type="InterPro" id="IPR036412">
    <property type="entry name" value="HAD-like_sf"/>
</dbReference>
<keyword evidence="2" id="KW-0418">Kinase</keyword>
<dbReference type="JaponicusDB" id="SJAG_02680">
    <property type="gene designation" value="pnk1"/>
</dbReference>
<dbReference type="GO" id="GO:0046403">
    <property type="term" value="F:polynucleotide 3'-phosphatase activity"/>
    <property type="evidence" value="ECO:0000318"/>
    <property type="project" value="GO_Central"/>
</dbReference>
<dbReference type="AlphaFoldDB" id="B6K0W2"/>
<dbReference type="GO" id="GO:0046404">
    <property type="term" value="F:ATP-dependent polydeoxyribonucleotide 5'-hydroxyl-kinase activity"/>
    <property type="evidence" value="ECO:0000318"/>
    <property type="project" value="GO_Central"/>
</dbReference>
<dbReference type="InterPro" id="IPR013954">
    <property type="entry name" value="PNK3P"/>
</dbReference>
<dbReference type="EMBL" id="KE651166">
    <property type="protein sequence ID" value="EEB07583.1"/>
    <property type="molecule type" value="Genomic_DNA"/>
</dbReference>
<dbReference type="FunFam" id="3.40.50.300:FF:000737">
    <property type="entry name" value="Bifunctional polynucleotide phosphatase/kinase"/>
    <property type="match status" value="1"/>
</dbReference>
<dbReference type="VEuPathDB" id="FungiDB:SJAG_02680"/>
<dbReference type="NCBIfam" id="TIGR01662">
    <property type="entry name" value="HAD-SF-IIIA"/>
    <property type="match status" value="1"/>
</dbReference>
<feature type="region of interest" description="Disordered" evidence="1">
    <location>
        <begin position="1"/>
        <end position="37"/>
    </location>
</feature>
<dbReference type="NCBIfam" id="TIGR01664">
    <property type="entry name" value="DNA-3'-Pase"/>
    <property type="match status" value="1"/>
</dbReference>
<dbReference type="RefSeq" id="XP_002173876.1">
    <property type="nucleotide sequence ID" value="XM_002173840.2"/>
</dbReference>
<dbReference type="Pfam" id="PF13671">
    <property type="entry name" value="AAA_33"/>
    <property type="match status" value="1"/>
</dbReference>